<evidence type="ECO:0000313" key="1">
    <source>
        <dbReference type="EMBL" id="CAJ0804156.1"/>
    </source>
</evidence>
<dbReference type="RefSeq" id="WP_012435779.1">
    <property type="nucleotide sequence ID" value="NZ_CATZAZ010000011.1"/>
</dbReference>
<dbReference type="EMBL" id="CATZAZ010000011">
    <property type="protein sequence ID" value="CAJ0804156.1"/>
    <property type="molecule type" value="Genomic_DNA"/>
</dbReference>
<comment type="caution">
    <text evidence="1">The sequence shown here is derived from an EMBL/GenBank/DDBJ whole genome shotgun (WGS) entry which is preliminary data.</text>
</comment>
<dbReference type="Proteomes" id="UP001189756">
    <property type="component" value="Unassembled WGS sequence"/>
</dbReference>
<protein>
    <submittedName>
        <fullName evidence="1">Uncharacterized protein</fullName>
    </submittedName>
</protein>
<organism evidence="1 2">
    <name type="scientific">Ralstonia thomasii</name>
    <dbReference type="NCBI Taxonomy" id="3058596"/>
    <lineage>
        <taxon>Bacteria</taxon>
        <taxon>Pseudomonadati</taxon>
        <taxon>Pseudomonadota</taxon>
        <taxon>Betaproteobacteria</taxon>
        <taxon>Burkholderiales</taxon>
        <taxon>Burkholderiaceae</taxon>
        <taxon>Ralstonia</taxon>
    </lineage>
</organism>
<gene>
    <name evidence="1" type="ORF">R77560_04027</name>
</gene>
<dbReference type="AlphaFoldDB" id="A0AAD2C0P1"/>
<evidence type="ECO:0000313" key="2">
    <source>
        <dbReference type="Proteomes" id="UP001189756"/>
    </source>
</evidence>
<name>A0AAD2C0P1_9RALS</name>
<proteinExistence type="predicted"/>
<reference evidence="1" key="1">
    <citation type="submission" date="2023-07" db="EMBL/GenBank/DDBJ databases">
        <authorList>
            <person name="Peeters C."/>
        </authorList>
    </citation>
    <scope>NUCLEOTIDE SEQUENCE</scope>
    <source>
        <strain evidence="1">R-77560</strain>
    </source>
</reference>
<accession>A0AAD2C0P1</accession>
<sequence>MSSYRETIKPVRNRMRKFDYHSVLLAISQYLLETDARGAERAKRLPWVAERLAAWVLRDEPRLYGHTPMQQGDLLKCMNMAWVGIDALAGWPKNHNPLALLVRKILLAQVPHQQDRRMGAFARQIALLGRLQPNSRLRRVIERTVGLPPEVYLQLAFLPWLKATEGIHDVFTPPYLNTLAQAFGTEVLQTFLRTVTTPIDVVRRELKDFDDDEWFQPNVLYRFPFVHSPRGLYFWGAPCLHRHIEYAFSDIVANAGDPAAKQAFEDAFEDYVGVVLERTSAQVLDEQAIKRRFGVQGLCSDFMVIEDAAIVLFEVKNKSLSLDLPASASVKTLQAKLRGTLIKADGQLANVAAHVRNAPELAKLPLYRIIVTYGDLMLGQPDYLYGEAEGPAEPILILSVDELDSLVEAVRLKRCTMGQFFADFLARKSDPARVLFAPGQLLTEAPYRLDRAPEHLAATYDAIVDPIIEKLSRLEALTGHVGAS</sequence>